<reference evidence="2 3" key="1">
    <citation type="submission" date="2019-07" db="EMBL/GenBank/DDBJ databases">
        <title>Full genome sequence of Sphingomonas sp. 4R-6-7(HKS19).</title>
        <authorList>
            <person name="Im W.-T."/>
        </authorList>
    </citation>
    <scope>NUCLEOTIDE SEQUENCE [LARGE SCALE GENOMIC DNA]</scope>
    <source>
        <strain evidence="2 3">HKS19</strain>
    </source>
</reference>
<proteinExistence type="predicted"/>
<dbReference type="RefSeq" id="WP_146572861.1">
    <property type="nucleotide sequence ID" value="NZ_CP042306.1"/>
</dbReference>
<accession>A0A5B8LKX7</accession>
<dbReference type="AlphaFoldDB" id="A0A5B8LKX7"/>
<sequence>MAMNLGKRIAPPRFIAFVLVFVVGLVVAIPAQGWSRGAMIAFDIAAAIFLISIIPLMRRGEADQIRQAAAANDANRAGLLILTVITSTVILVAVVTEKMGKASPASIALVIGSLILAWLFSNIIYALHYAHLYYTDCDGDGNDNGGLDFPGCDSPDYWDFCYFSFTLGMTFQTSDVEIPSRRIRFISLGQCLAAFVFNLGVLAFTINTIGGG</sequence>
<name>A0A5B8LKX7_9SPHN</name>
<keyword evidence="1" id="KW-1133">Transmembrane helix</keyword>
<protein>
    <submittedName>
        <fullName evidence="2">DUF1345 domain-containing protein</fullName>
    </submittedName>
</protein>
<feature type="transmembrane region" description="Helical" evidence="1">
    <location>
        <begin position="185"/>
        <end position="206"/>
    </location>
</feature>
<dbReference type="Pfam" id="PF07077">
    <property type="entry name" value="DUF1345"/>
    <property type="match status" value="1"/>
</dbReference>
<feature type="transmembrane region" description="Helical" evidence="1">
    <location>
        <begin position="107"/>
        <end position="127"/>
    </location>
</feature>
<dbReference type="OrthoDB" id="64737at2"/>
<feature type="transmembrane region" description="Helical" evidence="1">
    <location>
        <begin position="77"/>
        <end position="95"/>
    </location>
</feature>
<organism evidence="2 3">
    <name type="scientific">Sphingomonas panacisoli</name>
    <dbReference type="NCBI Taxonomy" id="1813879"/>
    <lineage>
        <taxon>Bacteria</taxon>
        <taxon>Pseudomonadati</taxon>
        <taxon>Pseudomonadota</taxon>
        <taxon>Alphaproteobacteria</taxon>
        <taxon>Sphingomonadales</taxon>
        <taxon>Sphingomonadaceae</taxon>
        <taxon>Sphingomonas</taxon>
    </lineage>
</organism>
<gene>
    <name evidence="2" type="ORF">FPZ24_13655</name>
</gene>
<evidence type="ECO:0000313" key="2">
    <source>
        <dbReference type="EMBL" id="QDZ08385.1"/>
    </source>
</evidence>
<keyword evidence="3" id="KW-1185">Reference proteome</keyword>
<evidence type="ECO:0000256" key="1">
    <source>
        <dbReference type="SAM" id="Phobius"/>
    </source>
</evidence>
<dbReference type="InterPro" id="IPR009781">
    <property type="entry name" value="DUF1345"/>
</dbReference>
<evidence type="ECO:0000313" key="3">
    <source>
        <dbReference type="Proteomes" id="UP000315673"/>
    </source>
</evidence>
<dbReference type="Proteomes" id="UP000315673">
    <property type="component" value="Chromosome"/>
</dbReference>
<dbReference type="KEGG" id="spai:FPZ24_13655"/>
<feature type="transmembrane region" description="Helical" evidence="1">
    <location>
        <begin position="38"/>
        <end position="57"/>
    </location>
</feature>
<keyword evidence="1" id="KW-0472">Membrane</keyword>
<dbReference type="EMBL" id="CP042306">
    <property type="protein sequence ID" value="QDZ08385.1"/>
    <property type="molecule type" value="Genomic_DNA"/>
</dbReference>
<keyword evidence="1" id="KW-0812">Transmembrane</keyword>